<organism evidence="2 3">
    <name type="scientific">Candidatus Opimibacter skivensis</name>
    <dbReference type="NCBI Taxonomy" id="2982028"/>
    <lineage>
        <taxon>Bacteria</taxon>
        <taxon>Pseudomonadati</taxon>
        <taxon>Bacteroidota</taxon>
        <taxon>Saprospiria</taxon>
        <taxon>Saprospirales</taxon>
        <taxon>Saprospiraceae</taxon>
        <taxon>Candidatus Opimibacter</taxon>
    </lineage>
</organism>
<dbReference type="GO" id="GO:0005737">
    <property type="term" value="C:cytoplasm"/>
    <property type="evidence" value="ECO:0007669"/>
    <property type="project" value="TreeGrafter"/>
</dbReference>
<evidence type="ECO:0000313" key="2">
    <source>
        <dbReference type="EMBL" id="MBK9981678.1"/>
    </source>
</evidence>
<evidence type="ECO:0000259" key="1">
    <source>
        <dbReference type="Pfam" id="PF01266"/>
    </source>
</evidence>
<feature type="domain" description="FAD dependent oxidoreductase" evidence="1">
    <location>
        <begin position="30"/>
        <end position="380"/>
    </location>
</feature>
<sequence length="398" mass="44677">MNLTTGYPYSLITHGLPYQYPKLDKSIETDIVIVGGGISGAITAYYLTEAGLNCILVDARTIGLGSTCASTSLLQYELDTSLYDLSKQIGYENAALAYRQCADAIDTLQDVAKKINFSFFEKKSSLYFASNKHDTPLLKNEYTLRKRAGLNVDFLEKKEIQQKYGFDADAGILSEKGASTDAYMLTHALLQSSIKKGLIVFDRTEIKKIKYGKNGLTLLTPKNHIISARKMVNATGYEITEMIHKRIVKLSSTYVIASEQLQRPVLDKNTICWNTSIPYLYMRTTYDNRIIVGGRDEPYTSAIRRDKLIKTKSKLLKRDFEKIFPETEFNTELSWAGIFGSTKDSLPYIGLYDKTPHTYYALGFGGNGITFSVIAAQIIRAMLQGIRSPNAELYAFDR</sequence>
<comment type="caution">
    <text evidence="2">The sequence shown here is derived from an EMBL/GenBank/DDBJ whole genome shotgun (WGS) entry which is preliminary data.</text>
</comment>
<reference evidence="2 3" key="1">
    <citation type="submission" date="2020-10" db="EMBL/GenBank/DDBJ databases">
        <title>Connecting structure to function with the recovery of over 1000 high-quality activated sludge metagenome-assembled genomes encoding full-length rRNA genes using long-read sequencing.</title>
        <authorList>
            <person name="Singleton C.M."/>
            <person name="Petriglieri F."/>
            <person name="Kristensen J.M."/>
            <person name="Kirkegaard R.H."/>
            <person name="Michaelsen T.Y."/>
            <person name="Andersen M.H."/>
            <person name="Karst S.M."/>
            <person name="Dueholm M.S."/>
            <person name="Nielsen P.H."/>
            <person name="Albertsen M."/>
        </authorList>
    </citation>
    <scope>NUCLEOTIDE SEQUENCE [LARGE SCALE GENOMIC DNA]</scope>
    <source>
        <strain evidence="2">Ribe_18-Q3-R11-54_MAXAC.273</strain>
    </source>
</reference>
<dbReference type="EMBL" id="JADKGY010000001">
    <property type="protein sequence ID" value="MBK9981678.1"/>
    <property type="molecule type" value="Genomic_DNA"/>
</dbReference>
<dbReference type="Proteomes" id="UP000808337">
    <property type="component" value="Unassembled WGS sequence"/>
</dbReference>
<evidence type="ECO:0000313" key="3">
    <source>
        <dbReference type="Proteomes" id="UP000808337"/>
    </source>
</evidence>
<dbReference type="SUPFAM" id="SSF51905">
    <property type="entry name" value="FAD/NAD(P)-binding domain"/>
    <property type="match status" value="1"/>
</dbReference>
<gene>
    <name evidence="2" type="ORF">IPP15_04520</name>
</gene>
<dbReference type="Gene3D" id="3.30.9.10">
    <property type="entry name" value="D-Amino Acid Oxidase, subunit A, domain 2"/>
    <property type="match status" value="1"/>
</dbReference>
<dbReference type="Pfam" id="PF01266">
    <property type="entry name" value="DAO"/>
    <property type="match status" value="1"/>
</dbReference>
<dbReference type="Gene3D" id="3.50.50.60">
    <property type="entry name" value="FAD/NAD(P)-binding domain"/>
    <property type="match status" value="1"/>
</dbReference>
<dbReference type="AlphaFoldDB" id="A0A9D7SRD5"/>
<name>A0A9D7SRD5_9BACT</name>
<protein>
    <submittedName>
        <fullName evidence="2">FAD-binding oxidoreductase</fullName>
    </submittedName>
</protein>
<dbReference type="PANTHER" id="PTHR13847:SF201">
    <property type="entry name" value="PUTATIBE OXIDOREDUCTASE"/>
    <property type="match status" value="1"/>
</dbReference>
<dbReference type="PANTHER" id="PTHR13847">
    <property type="entry name" value="SARCOSINE DEHYDROGENASE-RELATED"/>
    <property type="match status" value="1"/>
</dbReference>
<dbReference type="InterPro" id="IPR006076">
    <property type="entry name" value="FAD-dep_OxRdtase"/>
</dbReference>
<proteinExistence type="predicted"/>
<dbReference type="InterPro" id="IPR036188">
    <property type="entry name" value="FAD/NAD-bd_sf"/>
</dbReference>
<accession>A0A9D7SRD5</accession>